<reference evidence="1 2" key="1">
    <citation type="submission" date="2018-03" db="EMBL/GenBank/DDBJ databases">
        <authorList>
            <person name="Fogelqvist J."/>
        </authorList>
    </citation>
    <scope>NUCLEOTIDE SEQUENCE [LARGE SCALE GENOMIC DNA]</scope>
</reference>
<keyword evidence="1" id="KW-0496">Mitochondrion</keyword>
<evidence type="ECO:0000313" key="2">
    <source>
        <dbReference type="Proteomes" id="UP000290189"/>
    </source>
</evidence>
<dbReference type="Proteomes" id="UP000290189">
    <property type="component" value="Unassembled WGS sequence"/>
</dbReference>
<proteinExistence type="predicted"/>
<geneLocation type="mitochondrion" evidence="1"/>
<dbReference type="EMBL" id="OVEO01000002">
    <property type="protein sequence ID" value="SPQ94314.1"/>
    <property type="molecule type" value="Genomic_DNA"/>
</dbReference>
<evidence type="ECO:0000313" key="1">
    <source>
        <dbReference type="EMBL" id="SPQ94314.1"/>
    </source>
</evidence>
<accession>A0A3P3Y2L6</accession>
<protein>
    <submittedName>
        <fullName evidence="1">Uncharacterized protein</fullName>
    </submittedName>
</protein>
<organism evidence="1 2">
    <name type="scientific">Plasmodiophora brassicae</name>
    <name type="common">Clubroot disease agent</name>
    <dbReference type="NCBI Taxonomy" id="37360"/>
    <lineage>
        <taxon>Eukaryota</taxon>
        <taxon>Sar</taxon>
        <taxon>Rhizaria</taxon>
        <taxon>Endomyxa</taxon>
        <taxon>Phytomyxea</taxon>
        <taxon>Plasmodiophorida</taxon>
        <taxon>Plasmodiophoridae</taxon>
        <taxon>Plasmodiophora</taxon>
    </lineage>
</organism>
<sequence>MAAQDVLDAAAEVDARKRLRLAHPGLITADEVAGGQVGEHAILSQHSAEVYPAADAPAWFAPAMAASLAPVTARLDGISAMVHNTRIRARNASRAGLNMSLLPVLKERPGHPAGQVPAVFSDAIPAGAAEFPVGASLPDVPFFPQAGLNSSALNTMQGAHLARLEWFFNINFGAGDLSSRRAALMDFLMS</sequence>
<name>A0A3P3Y2L6_PLABS</name>
<gene>
    <name evidence="1" type="ORF">PLBR_LOCUS1529</name>
</gene>
<dbReference type="AlphaFoldDB" id="A0A3P3Y2L6"/>